<organism evidence="1 2">
    <name type="scientific">Penicillium polonicum</name>
    <dbReference type="NCBI Taxonomy" id="60169"/>
    <lineage>
        <taxon>Eukaryota</taxon>
        <taxon>Fungi</taxon>
        <taxon>Dikarya</taxon>
        <taxon>Ascomycota</taxon>
        <taxon>Pezizomycotina</taxon>
        <taxon>Eurotiomycetes</taxon>
        <taxon>Eurotiomycetidae</taxon>
        <taxon>Eurotiales</taxon>
        <taxon>Aspergillaceae</taxon>
        <taxon>Penicillium</taxon>
    </lineage>
</organism>
<dbReference type="EMBL" id="MDYM01000009">
    <property type="protein sequence ID" value="OQD63604.1"/>
    <property type="molecule type" value="Genomic_DNA"/>
</dbReference>
<evidence type="ECO:0000313" key="2">
    <source>
        <dbReference type="Proteomes" id="UP000191408"/>
    </source>
</evidence>
<evidence type="ECO:0000313" key="1">
    <source>
        <dbReference type="EMBL" id="OQD63604.1"/>
    </source>
</evidence>
<keyword evidence="2" id="KW-1185">Reference proteome</keyword>
<sequence length="63" mass="6706">MGITDGQEAISTWIKGPISKVSGGVPKPNNAFSILPAIEYPKRESSMISDDLEDMGGDRNAIV</sequence>
<dbReference type="Proteomes" id="UP000191408">
    <property type="component" value="Unassembled WGS sequence"/>
</dbReference>
<protein>
    <submittedName>
        <fullName evidence="1">Uncharacterized protein</fullName>
    </submittedName>
</protein>
<dbReference type="AlphaFoldDB" id="A0A1V6NFS7"/>
<proteinExistence type="predicted"/>
<accession>A0A1V6NFS7</accession>
<comment type="caution">
    <text evidence="1">The sequence shown here is derived from an EMBL/GenBank/DDBJ whole genome shotgun (WGS) entry which is preliminary data.</text>
</comment>
<name>A0A1V6NFS7_PENPO</name>
<reference evidence="2" key="1">
    <citation type="journal article" date="2017" name="Nat. Microbiol.">
        <title>Global analysis of biosynthetic gene clusters reveals vast potential of secondary metabolite production in Penicillium species.</title>
        <authorList>
            <person name="Nielsen J.C."/>
            <person name="Grijseels S."/>
            <person name="Prigent S."/>
            <person name="Ji B."/>
            <person name="Dainat J."/>
            <person name="Nielsen K.F."/>
            <person name="Frisvad J.C."/>
            <person name="Workman M."/>
            <person name="Nielsen J."/>
        </authorList>
    </citation>
    <scope>NUCLEOTIDE SEQUENCE [LARGE SCALE GENOMIC DNA]</scope>
    <source>
        <strain evidence="2">IBT 4502</strain>
    </source>
</reference>
<gene>
    <name evidence="1" type="ORF">PENPOL_c009G03447</name>
</gene>